<dbReference type="EMBL" id="JAJSOF020000031">
    <property type="protein sequence ID" value="KAJ4430887.1"/>
    <property type="molecule type" value="Genomic_DNA"/>
</dbReference>
<accession>A0ABQ8SA06</accession>
<evidence type="ECO:0000259" key="3">
    <source>
        <dbReference type="Pfam" id="PF05225"/>
    </source>
</evidence>
<dbReference type="Pfam" id="PF05225">
    <property type="entry name" value="HTH_psq"/>
    <property type="match status" value="1"/>
</dbReference>
<evidence type="ECO:0000256" key="2">
    <source>
        <dbReference type="SAM" id="MobiDB-lite"/>
    </source>
</evidence>
<dbReference type="Gene3D" id="1.10.10.60">
    <property type="entry name" value="Homeodomain-like"/>
    <property type="match status" value="1"/>
</dbReference>
<feature type="compositionally biased region" description="Basic and acidic residues" evidence="2">
    <location>
        <begin position="138"/>
        <end position="147"/>
    </location>
</feature>
<dbReference type="InterPro" id="IPR009057">
    <property type="entry name" value="Homeodomain-like_sf"/>
</dbReference>
<keyword evidence="5" id="KW-1185">Reference proteome</keyword>
<protein>
    <recommendedName>
        <fullName evidence="3">HTH psq-type domain-containing protein</fullName>
    </recommendedName>
</protein>
<organism evidence="4 5">
    <name type="scientific">Periplaneta americana</name>
    <name type="common">American cockroach</name>
    <name type="synonym">Blatta americana</name>
    <dbReference type="NCBI Taxonomy" id="6978"/>
    <lineage>
        <taxon>Eukaryota</taxon>
        <taxon>Metazoa</taxon>
        <taxon>Ecdysozoa</taxon>
        <taxon>Arthropoda</taxon>
        <taxon>Hexapoda</taxon>
        <taxon>Insecta</taxon>
        <taxon>Pterygota</taxon>
        <taxon>Neoptera</taxon>
        <taxon>Polyneoptera</taxon>
        <taxon>Dictyoptera</taxon>
        <taxon>Blattodea</taxon>
        <taxon>Blattoidea</taxon>
        <taxon>Blattidae</taxon>
        <taxon>Blattinae</taxon>
        <taxon>Periplaneta</taxon>
    </lineage>
</organism>
<comment type="caution">
    <text evidence="4">The sequence shown here is derived from an EMBL/GenBank/DDBJ whole genome shotgun (WGS) entry which is preliminary data.</text>
</comment>
<dbReference type="SUPFAM" id="SSF46689">
    <property type="entry name" value="Homeodomain-like"/>
    <property type="match status" value="1"/>
</dbReference>
<name>A0ABQ8SA06_PERAM</name>
<evidence type="ECO:0000256" key="1">
    <source>
        <dbReference type="ARBA" id="ARBA00004123"/>
    </source>
</evidence>
<proteinExistence type="predicted"/>
<evidence type="ECO:0000313" key="5">
    <source>
        <dbReference type="Proteomes" id="UP001148838"/>
    </source>
</evidence>
<dbReference type="Proteomes" id="UP001148838">
    <property type="component" value="Unassembled WGS sequence"/>
</dbReference>
<evidence type="ECO:0000313" key="4">
    <source>
        <dbReference type="EMBL" id="KAJ4430887.1"/>
    </source>
</evidence>
<comment type="subcellular location">
    <subcellularLocation>
        <location evidence="1">Nucleus</location>
    </subcellularLocation>
</comment>
<sequence length="179" mass="20023">MVRTYKRKTNRQEWSEESMAAAIKEVQEGGAFKTAAKTHQVPVMTLKRRVKGINKKAAGHKKESCIRLQQVAKLFGLAYRKTATIDNALSGFEKTGLCPCNRDIFPDWMFLPSEITDLTQEDVNDKECEARKVTEKENLTEEDDVRRQSIGLDGKVGANHPDEQIAEPSGIGLISVTTN</sequence>
<reference evidence="4 5" key="1">
    <citation type="journal article" date="2022" name="Allergy">
        <title>Genome assembly and annotation of Periplaneta americana reveal a comprehensive cockroach allergen profile.</title>
        <authorList>
            <person name="Wang L."/>
            <person name="Xiong Q."/>
            <person name="Saelim N."/>
            <person name="Wang L."/>
            <person name="Nong W."/>
            <person name="Wan A.T."/>
            <person name="Shi M."/>
            <person name="Liu X."/>
            <person name="Cao Q."/>
            <person name="Hui J.H.L."/>
            <person name="Sookrung N."/>
            <person name="Leung T.F."/>
            <person name="Tungtrongchitr A."/>
            <person name="Tsui S.K.W."/>
        </authorList>
    </citation>
    <scope>NUCLEOTIDE SEQUENCE [LARGE SCALE GENOMIC DNA]</scope>
    <source>
        <strain evidence="4">PWHHKU_190912</strain>
    </source>
</reference>
<feature type="domain" description="HTH psq-type" evidence="3">
    <location>
        <begin position="15"/>
        <end position="54"/>
    </location>
</feature>
<feature type="region of interest" description="Disordered" evidence="2">
    <location>
        <begin position="138"/>
        <end position="170"/>
    </location>
</feature>
<gene>
    <name evidence="4" type="ORF">ANN_19478</name>
</gene>
<dbReference type="InterPro" id="IPR007889">
    <property type="entry name" value="HTH_Psq"/>
</dbReference>